<proteinExistence type="predicted"/>
<sequence>MTSTRIGNPTTARSLLFDERDNGEPRDAGEAIRGHDHARHRLEVVRRLASSVADHIDRDVGAMADDLVDLDLGDLLVAGWRRHSRLVEAARRTAAAPGTEEVALLATHRVTSVHHPHVDLYVDDTFINSFEFLLEVHFDVVGAAAVVRAGELVALHGGECTVTARLLLEDAQLAKRHARVNNLAVMVVLDPPRPLLTAPPARHKSGPSGLGAR</sequence>
<gene>
    <name evidence="1" type="ORF">IEZ26_22800</name>
</gene>
<reference evidence="1 2" key="1">
    <citation type="submission" date="2020-09" db="EMBL/GenBank/DDBJ databases">
        <title>novel species in genus Nocardioides.</title>
        <authorList>
            <person name="Zhang G."/>
        </authorList>
    </citation>
    <scope>NUCLEOTIDE SEQUENCE [LARGE SCALE GENOMIC DNA]</scope>
    <source>
        <strain evidence="1 2">KCTC 39551</strain>
    </source>
</reference>
<comment type="caution">
    <text evidence="1">The sequence shown here is derived from an EMBL/GenBank/DDBJ whole genome shotgun (WGS) entry which is preliminary data.</text>
</comment>
<dbReference type="RefSeq" id="WP_191197336.1">
    <property type="nucleotide sequence ID" value="NZ_JACXYZ010000006.1"/>
</dbReference>
<accession>A0ABR8NH59</accession>
<evidence type="ECO:0000313" key="2">
    <source>
        <dbReference type="Proteomes" id="UP000618818"/>
    </source>
</evidence>
<dbReference type="Proteomes" id="UP000618818">
    <property type="component" value="Unassembled WGS sequence"/>
</dbReference>
<dbReference type="EMBL" id="JACXYZ010000006">
    <property type="protein sequence ID" value="MBD3927470.1"/>
    <property type="molecule type" value="Genomic_DNA"/>
</dbReference>
<name>A0ABR8NH59_9ACTN</name>
<keyword evidence="2" id="KW-1185">Reference proteome</keyword>
<organism evidence="1 2">
    <name type="scientific">Nocardioides cavernae</name>
    <dbReference type="NCBI Taxonomy" id="1921566"/>
    <lineage>
        <taxon>Bacteria</taxon>
        <taxon>Bacillati</taxon>
        <taxon>Actinomycetota</taxon>
        <taxon>Actinomycetes</taxon>
        <taxon>Propionibacteriales</taxon>
        <taxon>Nocardioidaceae</taxon>
        <taxon>Nocardioides</taxon>
    </lineage>
</organism>
<evidence type="ECO:0000313" key="1">
    <source>
        <dbReference type="EMBL" id="MBD3927470.1"/>
    </source>
</evidence>
<protein>
    <submittedName>
        <fullName evidence="1">Uncharacterized protein</fullName>
    </submittedName>
</protein>